<name>A0A3P6TA80_LITSI</name>
<evidence type="ECO:0000313" key="9">
    <source>
        <dbReference type="Proteomes" id="UP000277928"/>
    </source>
</evidence>
<evidence type="ECO:0000256" key="3">
    <source>
        <dbReference type="ARBA" id="ARBA00022692"/>
    </source>
</evidence>
<evidence type="ECO:0000256" key="7">
    <source>
        <dbReference type="SAM" id="Phobius"/>
    </source>
</evidence>
<keyword evidence="3 7" id="KW-0812">Transmembrane</keyword>
<feature type="binding site" evidence="6">
    <location>
        <position position="110"/>
    </location>
    <ligand>
        <name>Zn(2+)</name>
        <dbReference type="ChEBI" id="CHEBI:29105"/>
    </ligand>
</feature>
<gene>
    <name evidence="8" type="ORF">NLS_LOCUS5524</name>
</gene>
<comment type="similarity">
    <text evidence="2">Belongs to the ADIPOR family.</text>
</comment>
<proteinExistence type="inferred from homology"/>
<comment type="subcellular location">
    <subcellularLocation>
        <location evidence="1">Membrane</location>
        <topology evidence="1">Multi-pass membrane protein</topology>
    </subcellularLocation>
</comment>
<feature type="non-terminal residue" evidence="8">
    <location>
        <position position="1"/>
    </location>
</feature>
<dbReference type="GO" id="GO:0046872">
    <property type="term" value="F:metal ion binding"/>
    <property type="evidence" value="ECO:0007669"/>
    <property type="project" value="UniProtKB-KW"/>
</dbReference>
<feature type="transmembrane region" description="Helical" evidence="7">
    <location>
        <begin position="72"/>
        <end position="91"/>
    </location>
</feature>
<feature type="binding site" evidence="6">
    <location>
        <position position="114"/>
    </location>
    <ligand>
        <name>Zn(2+)</name>
        <dbReference type="ChEBI" id="CHEBI:29105"/>
    </ligand>
</feature>
<feature type="transmembrane region" description="Helical" evidence="7">
    <location>
        <begin position="35"/>
        <end position="60"/>
    </location>
</feature>
<keyword evidence="9" id="KW-1185">Reference proteome</keyword>
<accession>A0A3P6TA80</accession>
<dbReference type="OrthoDB" id="529367at2759"/>
<evidence type="ECO:0000256" key="1">
    <source>
        <dbReference type="ARBA" id="ARBA00004141"/>
    </source>
</evidence>
<dbReference type="Proteomes" id="UP000277928">
    <property type="component" value="Unassembled WGS sequence"/>
</dbReference>
<evidence type="ECO:0000256" key="2">
    <source>
        <dbReference type="ARBA" id="ARBA00007018"/>
    </source>
</evidence>
<dbReference type="EMBL" id="UYRX01000421">
    <property type="protein sequence ID" value="VDK81957.1"/>
    <property type="molecule type" value="Genomic_DNA"/>
</dbReference>
<dbReference type="OMA" id="INTAFFC"/>
<evidence type="ECO:0000256" key="4">
    <source>
        <dbReference type="ARBA" id="ARBA00022989"/>
    </source>
</evidence>
<dbReference type="PANTHER" id="PTHR20855:SF15">
    <property type="entry name" value="PROGESTIN AND ADIPOQ RECEPTOR FAMILY MEMBER 3"/>
    <property type="match status" value="1"/>
</dbReference>
<organism evidence="8 9">
    <name type="scientific">Litomosoides sigmodontis</name>
    <name type="common">Filarial nematode worm</name>
    <dbReference type="NCBI Taxonomy" id="42156"/>
    <lineage>
        <taxon>Eukaryota</taxon>
        <taxon>Metazoa</taxon>
        <taxon>Ecdysozoa</taxon>
        <taxon>Nematoda</taxon>
        <taxon>Chromadorea</taxon>
        <taxon>Rhabditida</taxon>
        <taxon>Spirurina</taxon>
        <taxon>Spiruromorpha</taxon>
        <taxon>Filarioidea</taxon>
        <taxon>Onchocercidae</taxon>
        <taxon>Litomosoides</taxon>
    </lineage>
</organism>
<evidence type="ECO:0000256" key="5">
    <source>
        <dbReference type="ARBA" id="ARBA00023136"/>
    </source>
</evidence>
<keyword evidence="4 7" id="KW-1133">Transmembrane helix</keyword>
<dbReference type="STRING" id="42156.A0A3P6TA80"/>
<dbReference type="GO" id="GO:0016020">
    <property type="term" value="C:membrane"/>
    <property type="evidence" value="ECO:0007669"/>
    <property type="project" value="UniProtKB-SubCell"/>
</dbReference>
<sequence length="155" mass="18049">ELQRYYFAFLFGISLIAAYLPLSRDVNEVPLFHPLFNFTNLTYLIIAALGFAPAFHWIALHGGLNSDHIVKWLPRLLVLYGTAGCAFLFYISMIPERLKSSIFDMVGCSHQWWHLLIFVAMWHWQNTSLEYLAHLRSHDNNCSTYNQFSNVTYVN</sequence>
<protein>
    <submittedName>
        <fullName evidence="8">Uncharacterized protein</fullName>
    </submittedName>
</protein>
<dbReference type="AlphaFoldDB" id="A0A3P6TA80"/>
<keyword evidence="6" id="KW-0479">Metal-binding</keyword>
<dbReference type="Pfam" id="PF03006">
    <property type="entry name" value="HlyIII"/>
    <property type="match status" value="1"/>
</dbReference>
<dbReference type="PANTHER" id="PTHR20855">
    <property type="entry name" value="ADIPOR/PROGESTIN RECEPTOR-RELATED"/>
    <property type="match status" value="1"/>
</dbReference>
<evidence type="ECO:0000256" key="6">
    <source>
        <dbReference type="PIRSR" id="PIRSR604254-1"/>
    </source>
</evidence>
<feature type="transmembrane region" description="Helical" evidence="7">
    <location>
        <begin position="6"/>
        <end position="23"/>
    </location>
</feature>
<keyword evidence="6" id="KW-0862">Zinc</keyword>
<keyword evidence="5 7" id="KW-0472">Membrane</keyword>
<evidence type="ECO:0000313" key="8">
    <source>
        <dbReference type="EMBL" id="VDK81957.1"/>
    </source>
</evidence>
<reference evidence="8 9" key="1">
    <citation type="submission" date="2018-08" db="EMBL/GenBank/DDBJ databases">
        <authorList>
            <person name="Laetsch R D."/>
            <person name="Stevens L."/>
            <person name="Kumar S."/>
            <person name="Blaxter L. M."/>
        </authorList>
    </citation>
    <scope>NUCLEOTIDE SEQUENCE [LARGE SCALE GENOMIC DNA]</scope>
</reference>
<dbReference type="GO" id="GO:0038023">
    <property type="term" value="F:signaling receptor activity"/>
    <property type="evidence" value="ECO:0007669"/>
    <property type="project" value="TreeGrafter"/>
</dbReference>
<dbReference type="InterPro" id="IPR004254">
    <property type="entry name" value="AdipoR/HlyIII-related"/>
</dbReference>